<dbReference type="Proteomes" id="UP000821865">
    <property type="component" value="Chromosome 10"/>
</dbReference>
<proteinExistence type="predicted"/>
<accession>A0ACB8DNU3</accession>
<protein>
    <submittedName>
        <fullName evidence="1">Uncharacterized protein</fullName>
    </submittedName>
</protein>
<reference evidence="1" key="1">
    <citation type="submission" date="2020-05" db="EMBL/GenBank/DDBJ databases">
        <title>Large-scale comparative analyses of tick genomes elucidate their genetic diversity and vector capacities.</title>
        <authorList>
            <person name="Jia N."/>
            <person name="Wang J."/>
            <person name="Shi W."/>
            <person name="Du L."/>
            <person name="Sun Y."/>
            <person name="Zhan W."/>
            <person name="Jiang J."/>
            <person name="Wang Q."/>
            <person name="Zhang B."/>
            <person name="Ji P."/>
            <person name="Sakyi L.B."/>
            <person name="Cui X."/>
            <person name="Yuan T."/>
            <person name="Jiang B."/>
            <person name="Yang W."/>
            <person name="Lam T.T.-Y."/>
            <person name="Chang Q."/>
            <person name="Ding S."/>
            <person name="Wang X."/>
            <person name="Zhu J."/>
            <person name="Ruan X."/>
            <person name="Zhao L."/>
            <person name="Wei J."/>
            <person name="Que T."/>
            <person name="Du C."/>
            <person name="Cheng J."/>
            <person name="Dai P."/>
            <person name="Han X."/>
            <person name="Huang E."/>
            <person name="Gao Y."/>
            <person name="Liu J."/>
            <person name="Shao H."/>
            <person name="Ye R."/>
            <person name="Li L."/>
            <person name="Wei W."/>
            <person name="Wang X."/>
            <person name="Wang C."/>
            <person name="Yang T."/>
            <person name="Huo Q."/>
            <person name="Li W."/>
            <person name="Guo W."/>
            <person name="Chen H."/>
            <person name="Zhou L."/>
            <person name="Ni X."/>
            <person name="Tian J."/>
            <person name="Zhou Y."/>
            <person name="Sheng Y."/>
            <person name="Liu T."/>
            <person name="Pan Y."/>
            <person name="Xia L."/>
            <person name="Li J."/>
            <person name="Zhao F."/>
            <person name="Cao W."/>
        </authorList>
    </citation>
    <scope>NUCLEOTIDE SEQUENCE</scope>
    <source>
        <strain evidence="1">Dsil-2018</strain>
    </source>
</reference>
<comment type="caution">
    <text evidence="1">The sequence shown here is derived from an EMBL/GenBank/DDBJ whole genome shotgun (WGS) entry which is preliminary data.</text>
</comment>
<gene>
    <name evidence="1" type="ORF">HPB49_009023</name>
</gene>
<sequence length="179" mass="18909">MQLSVSKPYNKLFQVKVAEAGAATCASSHVRLEAGASVDIDVTRPNWSGLVATGASFVESRLVIKSHSDSYTDNKNVALYALGGELKMEFRGTHFLGLASHLVDMGAPLAAGTVSTHEFTIVNSGDCDAFVYLATPGSPVLDAPKEASDKGGRGTISVTPSCFVLRRKEVQDGVTDLYV</sequence>
<name>A0ACB8DNU3_DERSI</name>
<keyword evidence="2" id="KW-1185">Reference proteome</keyword>
<evidence type="ECO:0000313" key="2">
    <source>
        <dbReference type="Proteomes" id="UP000821865"/>
    </source>
</evidence>
<organism evidence="1 2">
    <name type="scientific">Dermacentor silvarum</name>
    <name type="common">Tick</name>
    <dbReference type="NCBI Taxonomy" id="543639"/>
    <lineage>
        <taxon>Eukaryota</taxon>
        <taxon>Metazoa</taxon>
        <taxon>Ecdysozoa</taxon>
        <taxon>Arthropoda</taxon>
        <taxon>Chelicerata</taxon>
        <taxon>Arachnida</taxon>
        <taxon>Acari</taxon>
        <taxon>Parasitiformes</taxon>
        <taxon>Ixodida</taxon>
        <taxon>Ixodoidea</taxon>
        <taxon>Ixodidae</taxon>
        <taxon>Rhipicephalinae</taxon>
        <taxon>Dermacentor</taxon>
    </lineage>
</organism>
<evidence type="ECO:0000313" key="1">
    <source>
        <dbReference type="EMBL" id="KAH7974051.1"/>
    </source>
</evidence>
<dbReference type="EMBL" id="CM023479">
    <property type="protein sequence ID" value="KAH7974051.1"/>
    <property type="molecule type" value="Genomic_DNA"/>
</dbReference>